<dbReference type="PANTHER" id="PTHR33969">
    <property type="entry name" value="SEGREGATION AND CONDENSATION PROTEIN A"/>
    <property type="match status" value="1"/>
</dbReference>
<dbReference type="PANTHER" id="PTHR33969:SF2">
    <property type="entry name" value="SEGREGATION AND CONDENSATION PROTEIN A"/>
    <property type="match status" value="1"/>
</dbReference>
<proteinExistence type="predicted"/>
<dbReference type="GO" id="GO:0007059">
    <property type="term" value="P:chromosome segregation"/>
    <property type="evidence" value="ECO:0007669"/>
    <property type="project" value="UniProtKB-KW"/>
</dbReference>
<dbReference type="Pfam" id="PF02616">
    <property type="entry name" value="SMC_ScpA"/>
    <property type="match status" value="1"/>
</dbReference>
<dbReference type="Gene3D" id="6.10.250.2410">
    <property type="match status" value="1"/>
</dbReference>
<dbReference type="AlphaFoldDB" id="A0A9D1MI25"/>
<reference evidence="3" key="2">
    <citation type="journal article" date="2021" name="PeerJ">
        <title>Extensive microbial diversity within the chicken gut microbiome revealed by metagenomics and culture.</title>
        <authorList>
            <person name="Gilroy R."/>
            <person name="Ravi A."/>
            <person name="Getino M."/>
            <person name="Pursley I."/>
            <person name="Horton D.L."/>
            <person name="Alikhan N.F."/>
            <person name="Baker D."/>
            <person name="Gharbi K."/>
            <person name="Hall N."/>
            <person name="Watson M."/>
            <person name="Adriaenssens E.M."/>
            <person name="Foster-Nyarko E."/>
            <person name="Jarju S."/>
            <person name="Secka A."/>
            <person name="Antonio M."/>
            <person name="Oren A."/>
            <person name="Chaudhuri R.R."/>
            <person name="La Ragione R."/>
            <person name="Hildebrand F."/>
            <person name="Pallen M.J."/>
        </authorList>
    </citation>
    <scope>NUCLEOTIDE SEQUENCE</scope>
    <source>
        <strain evidence="3">18911</strain>
    </source>
</reference>
<keyword evidence="1" id="KW-0159">Chromosome partition</keyword>
<name>A0A9D1MI25_9FIRM</name>
<dbReference type="InterPro" id="IPR023093">
    <property type="entry name" value="ScpA-like_C"/>
</dbReference>
<evidence type="ECO:0000313" key="4">
    <source>
        <dbReference type="Proteomes" id="UP000824094"/>
    </source>
</evidence>
<comment type="caution">
    <text evidence="3">The sequence shown here is derived from an EMBL/GenBank/DDBJ whole genome shotgun (WGS) entry which is preliminary data.</text>
</comment>
<dbReference type="Proteomes" id="UP000824094">
    <property type="component" value="Unassembled WGS sequence"/>
</dbReference>
<dbReference type="EMBL" id="DVNF01000145">
    <property type="protein sequence ID" value="HIU60707.1"/>
    <property type="molecule type" value="Genomic_DNA"/>
</dbReference>
<sequence length="301" mass="34707">MVENMDENFVETNESAENDAAMNSASELFPSEEINGSGISSLSYHLYDEDVALDVLLDMCKKESVDIKDIFVSKITDQYLSYVSSLQAEEKDYDEICGFLVLAATLLLLKSGSLLPRPPVFEDDDYYEDDEYINQEIFIARVNEYKLLREASEKLGEMERLNRFYREPVFSEDDYKLVIKNFSLDKLVAAFVQMLENAEIREKAAPEKMIPKERFSVSDRMIAIVHILRERGKLTLDELIEEGYSKLEIINTFLAVLELVKKQVTEVMQEEGFGEVYLTHRPDTDKFNFEEDAFTDADGYN</sequence>
<organism evidence="3 4">
    <name type="scientific">Candidatus Stercoripulliclostridium merdigallinarum</name>
    <dbReference type="NCBI Taxonomy" id="2840951"/>
    <lineage>
        <taxon>Bacteria</taxon>
        <taxon>Bacillati</taxon>
        <taxon>Bacillota</taxon>
        <taxon>Clostridia</taxon>
        <taxon>Eubacteriales</taxon>
        <taxon>Candidatus Stercoripulliclostridium</taxon>
    </lineage>
</organism>
<accession>A0A9D1MI25</accession>
<evidence type="ECO:0000313" key="3">
    <source>
        <dbReference type="EMBL" id="HIU60707.1"/>
    </source>
</evidence>
<evidence type="ECO:0000256" key="1">
    <source>
        <dbReference type="ARBA" id="ARBA00022829"/>
    </source>
</evidence>
<evidence type="ECO:0000256" key="2">
    <source>
        <dbReference type="ARBA" id="ARBA00044777"/>
    </source>
</evidence>
<dbReference type="Gene3D" id="1.10.10.580">
    <property type="entry name" value="Structural maintenance of chromosome 1. Chain E"/>
    <property type="match status" value="1"/>
</dbReference>
<protein>
    <recommendedName>
        <fullName evidence="2">Segregation and condensation protein A</fullName>
    </recommendedName>
</protein>
<gene>
    <name evidence="3" type="ORF">IAB05_04895</name>
</gene>
<reference evidence="3" key="1">
    <citation type="submission" date="2020-10" db="EMBL/GenBank/DDBJ databases">
        <authorList>
            <person name="Gilroy R."/>
        </authorList>
    </citation>
    <scope>NUCLEOTIDE SEQUENCE</scope>
    <source>
        <strain evidence="3">18911</strain>
    </source>
</reference>
<dbReference type="InterPro" id="IPR003768">
    <property type="entry name" value="ScpA"/>
</dbReference>